<dbReference type="InterPro" id="IPR050126">
    <property type="entry name" value="Ap4A_hydrolase"/>
</dbReference>
<dbReference type="GO" id="GO:0005737">
    <property type="term" value="C:cytoplasm"/>
    <property type="evidence" value="ECO:0007669"/>
    <property type="project" value="TreeGrafter"/>
</dbReference>
<dbReference type="InterPro" id="IPR029052">
    <property type="entry name" value="Metallo-depent_PP-like"/>
</dbReference>
<dbReference type="Pfam" id="PF00149">
    <property type="entry name" value="Metallophos"/>
    <property type="match status" value="1"/>
</dbReference>
<dbReference type="Gene3D" id="3.60.21.10">
    <property type="match status" value="1"/>
</dbReference>
<dbReference type="SUPFAM" id="SSF56300">
    <property type="entry name" value="Metallo-dependent phosphatases"/>
    <property type="match status" value="1"/>
</dbReference>
<dbReference type="AlphaFoldDB" id="A0A2S8B4W2"/>
<keyword evidence="3" id="KW-1185">Reference proteome</keyword>
<evidence type="ECO:0000259" key="1">
    <source>
        <dbReference type="Pfam" id="PF00149"/>
    </source>
</evidence>
<comment type="caution">
    <text evidence="2">The sequence shown here is derived from an EMBL/GenBank/DDBJ whole genome shotgun (WGS) entry which is preliminary data.</text>
</comment>
<dbReference type="PANTHER" id="PTHR42850">
    <property type="entry name" value="METALLOPHOSPHOESTERASE"/>
    <property type="match status" value="1"/>
</dbReference>
<dbReference type="PANTHER" id="PTHR42850:SF4">
    <property type="entry name" value="ZINC-DEPENDENT ENDOPOLYPHOSPHATASE"/>
    <property type="match status" value="1"/>
</dbReference>
<sequence>MFWKRRKNPAPSAPRGHEIPAGRRVYAIGDIHGRDDLFAEMIDLIRADHAAREAADLTLVLLGDLVDRGPESAQVVERAMHLRDEFPDTRLLIGNHEECFLAALTGDVRRVRYFMRIGGDATIRSYWGDDEDFEKVSFEEVAERLPALVPTSHVDFLGGGEDLVEIGDYAFVHAGVRPGVPLEKQALSDLRWIRDEFLDDLGDHGKIIVHGHSITNEPDEQANRIGIDVGAFRSGILAGMGLEANHRWFLFARENDENEARADAA</sequence>
<dbReference type="EMBL" id="PHFW01000002">
    <property type="protein sequence ID" value="PQM27441.1"/>
    <property type="molecule type" value="Genomic_DNA"/>
</dbReference>
<proteinExistence type="predicted"/>
<protein>
    <submittedName>
        <fullName evidence="2">Serine/threonine protein phosphatase</fullName>
    </submittedName>
</protein>
<evidence type="ECO:0000313" key="2">
    <source>
        <dbReference type="EMBL" id="PQM27441.1"/>
    </source>
</evidence>
<dbReference type="RefSeq" id="WP_105997700.1">
    <property type="nucleotide sequence ID" value="NZ_CM009578.1"/>
</dbReference>
<dbReference type="OrthoDB" id="9807890at2"/>
<dbReference type="GO" id="GO:0008803">
    <property type="term" value="F:bis(5'-nucleosyl)-tetraphosphatase (symmetrical) activity"/>
    <property type="evidence" value="ECO:0007669"/>
    <property type="project" value="TreeGrafter"/>
</dbReference>
<name>A0A2S8B4W2_9SPHN</name>
<dbReference type="GO" id="GO:0110154">
    <property type="term" value="P:RNA decapping"/>
    <property type="evidence" value="ECO:0007669"/>
    <property type="project" value="TreeGrafter"/>
</dbReference>
<organism evidence="2 3">
    <name type="scientific">Sphingopyxis lindanitolerans</name>
    <dbReference type="NCBI Taxonomy" id="2054227"/>
    <lineage>
        <taxon>Bacteria</taxon>
        <taxon>Pseudomonadati</taxon>
        <taxon>Pseudomonadota</taxon>
        <taxon>Alphaproteobacteria</taxon>
        <taxon>Sphingomonadales</taxon>
        <taxon>Sphingomonadaceae</taxon>
        <taxon>Sphingopyxis</taxon>
    </lineage>
</organism>
<dbReference type="Proteomes" id="UP000238954">
    <property type="component" value="Chromosome"/>
</dbReference>
<evidence type="ECO:0000313" key="3">
    <source>
        <dbReference type="Proteomes" id="UP000238954"/>
    </source>
</evidence>
<dbReference type="InterPro" id="IPR004843">
    <property type="entry name" value="Calcineurin-like_PHP"/>
</dbReference>
<accession>A0A2S8B4W2</accession>
<feature type="domain" description="Calcineurin-like phosphoesterase" evidence="1">
    <location>
        <begin position="24"/>
        <end position="216"/>
    </location>
</feature>
<gene>
    <name evidence="2" type="ORF">CVO77_02245</name>
</gene>
<dbReference type="GO" id="GO:0016791">
    <property type="term" value="F:phosphatase activity"/>
    <property type="evidence" value="ECO:0007669"/>
    <property type="project" value="TreeGrafter"/>
</dbReference>
<reference evidence="3" key="1">
    <citation type="submission" date="2017-11" db="EMBL/GenBank/DDBJ databases">
        <title>The complete genome sequence of Sphingopyxis pomeranensis sp. nov. strain WS5A3p.</title>
        <authorList>
            <person name="Kaminski M.A."/>
        </authorList>
    </citation>
    <scope>NUCLEOTIDE SEQUENCE [LARGE SCALE GENOMIC DNA]</scope>
    <source>
        <strain evidence="3">WS5A3p</strain>
    </source>
</reference>